<dbReference type="RefSeq" id="WP_195004741.1">
    <property type="nucleotide sequence ID" value="NZ_JADLQN010000007.1"/>
</dbReference>
<protein>
    <submittedName>
        <fullName evidence="2">ATP-binding protein</fullName>
    </submittedName>
</protein>
<keyword evidence="3" id="KW-1185">Reference proteome</keyword>
<dbReference type="Pfam" id="PF13304">
    <property type="entry name" value="AAA_21"/>
    <property type="match status" value="1"/>
</dbReference>
<sequence length="523" mass="57811">MRIRALQHGELISSKLAGTVYLTPQYWDDWFKFETLFAVDYIDESWQRHDIGLTKIGRFGLRPGPSGSGGDGVRTPNLPASFQTLGKEFFSLGQDPSFYLNLTAIGADFRERFLQALNDLAYDTELLERAQREEVTRVSLLRDVPLPSVRGQLARLARGGERLTRYRFPLCARAKDISPITLDIDVDPDSSPPSNLHVLIGRNGVGKSTYLFNLANTLVQQSRTKDGGSDIAVTQLSNVVSVSFSAFDAFEPVAPRQDRTEGLTYHYVGLKHIREEGVAPEGGGTAFGVSAQTKDNAELELEMASSTQVCLQGARRDRWLAALRLLEADPIFAEAGLSELIETGDESDDYIVDEVRILFGRFSSGHKIVLLTITRLVETVEEKSLVLLDEPEAHLHPPLLSAFIRSVSNLLNDRNGIAVIATHSPVVLQEVPRSCAWQLQRSGTEATVRRLRIETFGENVGTLTDEVFGLEVTSTGFHYLLQKAAASHSGYEEALESFGRQLGAEGRAILRAMTKMHRGHVES</sequence>
<dbReference type="GO" id="GO:0005524">
    <property type="term" value="F:ATP binding"/>
    <property type="evidence" value="ECO:0007669"/>
    <property type="project" value="UniProtKB-KW"/>
</dbReference>
<dbReference type="EMBL" id="JADLQN010000007">
    <property type="protein sequence ID" value="MBF6357905.1"/>
    <property type="molecule type" value="Genomic_DNA"/>
</dbReference>
<evidence type="ECO:0000313" key="3">
    <source>
        <dbReference type="Proteomes" id="UP000707731"/>
    </source>
</evidence>
<evidence type="ECO:0000259" key="1">
    <source>
        <dbReference type="Pfam" id="PF13304"/>
    </source>
</evidence>
<organism evidence="2 3">
    <name type="scientific">Nocardia higoensis</name>
    <dbReference type="NCBI Taxonomy" id="228599"/>
    <lineage>
        <taxon>Bacteria</taxon>
        <taxon>Bacillati</taxon>
        <taxon>Actinomycetota</taxon>
        <taxon>Actinomycetes</taxon>
        <taxon>Mycobacteriales</taxon>
        <taxon>Nocardiaceae</taxon>
        <taxon>Nocardia</taxon>
    </lineage>
</organism>
<accession>A0ABS0DIE2</accession>
<dbReference type="Proteomes" id="UP000707731">
    <property type="component" value="Unassembled WGS sequence"/>
</dbReference>
<dbReference type="PANTHER" id="PTHR43581">
    <property type="entry name" value="ATP/GTP PHOSPHATASE"/>
    <property type="match status" value="1"/>
</dbReference>
<keyword evidence="2" id="KW-0067">ATP-binding</keyword>
<dbReference type="InterPro" id="IPR051396">
    <property type="entry name" value="Bact_Antivir_Def_Nuclease"/>
</dbReference>
<reference evidence="2 3" key="1">
    <citation type="submission" date="2020-10" db="EMBL/GenBank/DDBJ databases">
        <title>Identification of Nocardia species via Next-generation sequencing and recognition of intraspecies genetic diversity.</title>
        <authorList>
            <person name="Li P."/>
            <person name="Li P."/>
            <person name="Lu B."/>
        </authorList>
    </citation>
    <scope>NUCLEOTIDE SEQUENCE [LARGE SCALE GENOMIC DNA]</scope>
    <source>
        <strain evidence="2 3">BJ06-0143</strain>
    </source>
</reference>
<dbReference type="InterPro" id="IPR003959">
    <property type="entry name" value="ATPase_AAA_core"/>
</dbReference>
<name>A0ABS0DIE2_9NOCA</name>
<dbReference type="SUPFAM" id="SSF52540">
    <property type="entry name" value="P-loop containing nucleoside triphosphate hydrolases"/>
    <property type="match status" value="1"/>
</dbReference>
<gene>
    <name evidence="2" type="ORF">IU449_25750</name>
</gene>
<feature type="domain" description="ATPase AAA-type core" evidence="1">
    <location>
        <begin position="361"/>
        <end position="428"/>
    </location>
</feature>
<dbReference type="InterPro" id="IPR027417">
    <property type="entry name" value="P-loop_NTPase"/>
</dbReference>
<proteinExistence type="predicted"/>
<evidence type="ECO:0000313" key="2">
    <source>
        <dbReference type="EMBL" id="MBF6357905.1"/>
    </source>
</evidence>
<comment type="caution">
    <text evidence="2">The sequence shown here is derived from an EMBL/GenBank/DDBJ whole genome shotgun (WGS) entry which is preliminary data.</text>
</comment>
<dbReference type="PANTHER" id="PTHR43581:SF2">
    <property type="entry name" value="EXCINUCLEASE ATPASE SUBUNIT"/>
    <property type="match status" value="1"/>
</dbReference>
<keyword evidence="2" id="KW-0547">Nucleotide-binding</keyword>
<dbReference type="Gene3D" id="3.40.50.300">
    <property type="entry name" value="P-loop containing nucleotide triphosphate hydrolases"/>
    <property type="match status" value="1"/>
</dbReference>